<dbReference type="InterPro" id="IPR019787">
    <property type="entry name" value="Znf_PHD-finger"/>
</dbReference>
<reference evidence="5 6" key="1">
    <citation type="journal article" date="2019" name="G3 (Bethesda)">
        <title>Sequencing of a Wild Apple (Malus baccata) Genome Unravels the Differences Between Cultivated and Wild Apple Species Regarding Disease Resistance and Cold Tolerance.</title>
        <authorList>
            <person name="Chen X."/>
        </authorList>
    </citation>
    <scope>NUCLEOTIDE SEQUENCE [LARGE SCALE GENOMIC DNA]</scope>
    <source>
        <strain evidence="6">cv. Shandingzi</strain>
        <tissue evidence="5">Leaves</tissue>
    </source>
</reference>
<dbReference type="Pfam" id="PF00628">
    <property type="entry name" value="PHD"/>
    <property type="match status" value="1"/>
</dbReference>
<dbReference type="Gene3D" id="3.30.40.10">
    <property type="entry name" value="Zinc/RING finger domain, C3HC4 (zinc finger)"/>
    <property type="match status" value="1"/>
</dbReference>
<dbReference type="InterPro" id="IPR013083">
    <property type="entry name" value="Znf_RING/FYVE/PHD"/>
</dbReference>
<proteinExistence type="predicted"/>
<evidence type="ECO:0000313" key="6">
    <source>
        <dbReference type="Proteomes" id="UP000315295"/>
    </source>
</evidence>
<organism evidence="5 6">
    <name type="scientific">Malus baccata</name>
    <name type="common">Siberian crab apple</name>
    <name type="synonym">Pyrus baccata</name>
    <dbReference type="NCBI Taxonomy" id="106549"/>
    <lineage>
        <taxon>Eukaryota</taxon>
        <taxon>Viridiplantae</taxon>
        <taxon>Streptophyta</taxon>
        <taxon>Embryophyta</taxon>
        <taxon>Tracheophyta</taxon>
        <taxon>Spermatophyta</taxon>
        <taxon>Magnoliopsida</taxon>
        <taxon>eudicotyledons</taxon>
        <taxon>Gunneridae</taxon>
        <taxon>Pentapetalae</taxon>
        <taxon>rosids</taxon>
        <taxon>fabids</taxon>
        <taxon>Rosales</taxon>
        <taxon>Rosaceae</taxon>
        <taxon>Amygdaloideae</taxon>
        <taxon>Maleae</taxon>
        <taxon>Malus</taxon>
    </lineage>
</organism>
<dbReference type="AlphaFoldDB" id="A0A540KB45"/>
<evidence type="ECO:0000256" key="1">
    <source>
        <dbReference type="ARBA" id="ARBA00022723"/>
    </source>
</evidence>
<keyword evidence="6" id="KW-1185">Reference proteome</keyword>
<dbReference type="STRING" id="106549.A0A540KB45"/>
<dbReference type="EMBL" id="VIEB01001565">
    <property type="protein sequence ID" value="TQD71360.1"/>
    <property type="molecule type" value="Genomic_DNA"/>
</dbReference>
<evidence type="ECO:0000259" key="4">
    <source>
        <dbReference type="SMART" id="SM00249"/>
    </source>
</evidence>
<keyword evidence="1" id="KW-0479">Metal-binding</keyword>
<name>A0A540KB45_MALBA</name>
<keyword evidence="2" id="KW-0863">Zinc-finger</keyword>
<gene>
    <name evidence="5" type="ORF">C1H46_043104</name>
</gene>
<dbReference type="InterPro" id="IPR011011">
    <property type="entry name" value="Znf_FYVE_PHD"/>
</dbReference>
<sequence>MDYRMLYDTIGSSKADEDSTYSDDDWCIEGTNNTLSFPSYYIDENAVTCLDGDGCKIRSGSVAIEGDSNLDTSIACDSCELWYHAFCVGFDAEGTSESTWLCPRCVVDEMTKKIRCRFSPEV</sequence>
<evidence type="ECO:0000256" key="2">
    <source>
        <dbReference type="ARBA" id="ARBA00022771"/>
    </source>
</evidence>
<protein>
    <recommendedName>
        <fullName evidence="4">Zinc finger PHD-type domain-containing protein</fullName>
    </recommendedName>
</protein>
<dbReference type="SUPFAM" id="SSF57903">
    <property type="entry name" value="FYVE/PHD zinc finger"/>
    <property type="match status" value="1"/>
</dbReference>
<evidence type="ECO:0000256" key="3">
    <source>
        <dbReference type="ARBA" id="ARBA00022833"/>
    </source>
</evidence>
<dbReference type="Proteomes" id="UP000315295">
    <property type="component" value="Unassembled WGS sequence"/>
</dbReference>
<evidence type="ECO:0000313" key="5">
    <source>
        <dbReference type="EMBL" id="TQD71360.1"/>
    </source>
</evidence>
<feature type="domain" description="Zinc finger PHD-type" evidence="4">
    <location>
        <begin position="54"/>
        <end position="106"/>
    </location>
</feature>
<comment type="caution">
    <text evidence="5">The sequence shown here is derived from an EMBL/GenBank/DDBJ whole genome shotgun (WGS) entry which is preliminary data.</text>
</comment>
<dbReference type="GO" id="GO:0008270">
    <property type="term" value="F:zinc ion binding"/>
    <property type="evidence" value="ECO:0007669"/>
    <property type="project" value="UniProtKB-KW"/>
</dbReference>
<dbReference type="SMART" id="SM00249">
    <property type="entry name" value="PHD"/>
    <property type="match status" value="1"/>
</dbReference>
<accession>A0A540KB45</accession>
<keyword evidence="3" id="KW-0862">Zinc</keyword>
<dbReference type="InterPro" id="IPR001965">
    <property type="entry name" value="Znf_PHD"/>
</dbReference>